<sequence>MSKPSIECQYFEHVPEHSVAACRECRYAVWPDQIEGHLQKQHKVSYKEAEAVGQQVRSWAGLVQYPSELEVPTGAPKPVRQLPVKK</sequence>
<dbReference type="Pfam" id="PF12013">
    <property type="entry name" value="OrsD"/>
    <property type="match status" value="1"/>
</dbReference>
<dbReference type="Proteomes" id="UP000001067">
    <property type="component" value="Unassembled WGS sequence"/>
</dbReference>
<accession>E3RQX6</accession>
<gene>
    <name evidence="1" type="ORF">PTT_11169</name>
</gene>
<keyword evidence="2" id="KW-1185">Reference proteome</keyword>
<dbReference type="KEGG" id="pte:PTT_11169"/>
<evidence type="ECO:0008006" key="3">
    <source>
        <dbReference type="Google" id="ProtNLM"/>
    </source>
</evidence>
<dbReference type="EMBL" id="GL534571">
    <property type="protein sequence ID" value="EFQ91873.1"/>
    <property type="molecule type" value="Genomic_DNA"/>
</dbReference>
<proteinExistence type="predicted"/>
<organism evidence="2">
    <name type="scientific">Pyrenophora teres f. teres (strain 0-1)</name>
    <name type="common">Barley net blotch fungus</name>
    <name type="synonym">Drechslera teres f. teres</name>
    <dbReference type="NCBI Taxonomy" id="861557"/>
    <lineage>
        <taxon>Eukaryota</taxon>
        <taxon>Fungi</taxon>
        <taxon>Dikarya</taxon>
        <taxon>Ascomycota</taxon>
        <taxon>Pezizomycotina</taxon>
        <taxon>Dothideomycetes</taxon>
        <taxon>Pleosporomycetidae</taxon>
        <taxon>Pleosporales</taxon>
        <taxon>Pleosporineae</taxon>
        <taxon>Pleosporaceae</taxon>
        <taxon>Pyrenophora</taxon>
    </lineage>
</organism>
<dbReference type="AlphaFoldDB" id="E3RQX6"/>
<dbReference type="InterPro" id="IPR022698">
    <property type="entry name" value="OrsD"/>
</dbReference>
<dbReference type="OrthoDB" id="3779166at2759"/>
<dbReference type="HOGENOM" id="CLU_2498987_0_0_1"/>
<name>E3RQX6_PYRTT</name>
<evidence type="ECO:0000313" key="2">
    <source>
        <dbReference type="Proteomes" id="UP000001067"/>
    </source>
</evidence>
<protein>
    <recommendedName>
        <fullName evidence="3">DUF3505 domain containing protein</fullName>
    </recommendedName>
</protein>
<evidence type="ECO:0000313" key="1">
    <source>
        <dbReference type="EMBL" id="EFQ91873.1"/>
    </source>
</evidence>
<reference evidence="1 2" key="1">
    <citation type="journal article" date="2010" name="Genome Biol.">
        <title>A first genome assembly of the barley fungal pathogen Pyrenophora teres f. teres.</title>
        <authorList>
            <person name="Ellwood S.R."/>
            <person name="Liu Z."/>
            <person name="Syme R.A."/>
            <person name="Lai Z."/>
            <person name="Hane J.K."/>
            <person name="Keiper F."/>
            <person name="Moffat C.S."/>
            <person name="Oliver R.P."/>
            <person name="Friesen T.L."/>
        </authorList>
    </citation>
    <scope>NUCLEOTIDE SEQUENCE [LARGE SCALE GENOMIC DNA]</scope>
    <source>
        <strain evidence="1 2">0-1</strain>
    </source>
</reference>